<sequence>MTESFDIVLFGATSFVGKITARYMAEHYPSADIKWAIAGRSERKLHALKAELPQGNEPEVIIADATDGSALDRLCQQTKVIVSTVGPYAIYGEALVKACVDNGTDYCDLTGEVQFVHKMLKQYEAKARASGARIVHCCGFDSIPSDLGCYFLQQQAKEKYGQPCQRVAMRVARIKGNFSGGTFASMMNVFKDMGKDPSLKKVLSDPYSLCPPDFNDKARQKSVKKYFWDKLSDSWAAPFIMAGVNTRIVLRSAALAPELYGSEFQYHEAMLTGSGAKGKKRASRITMGLGALMLSASVAPLRWILERWILPKPGTGPSPKEQQEGYFRIHLYGRTSSDQELKVEVTGDRDPGYGATAKMLSEAARCVLKDCPKEKQEGGFWTPATLMGEPLIKRLQDNTGIDVRLL</sequence>
<dbReference type="InterPro" id="IPR051276">
    <property type="entry name" value="Saccharopine_DH-like_oxidrdct"/>
</dbReference>
<proteinExistence type="inferred from homology"/>
<comment type="similarity">
    <text evidence="1">Belongs to the saccharopine dehydrogenase family. Enoyl reductase subfamily.</text>
</comment>
<dbReference type="GO" id="GO:0005886">
    <property type="term" value="C:plasma membrane"/>
    <property type="evidence" value="ECO:0007669"/>
    <property type="project" value="TreeGrafter"/>
</dbReference>
<evidence type="ECO:0000259" key="2">
    <source>
        <dbReference type="Pfam" id="PF03435"/>
    </source>
</evidence>
<dbReference type="OrthoDB" id="4420885at2"/>
<name>A0A2S2E2S5_9ALTE</name>
<dbReference type="FunFam" id="3.40.50.720:FF:000413">
    <property type="entry name" value="Trans-acting enoyl reductase"/>
    <property type="match status" value="1"/>
</dbReference>
<protein>
    <submittedName>
        <fullName evidence="3">Trans-acting enoyl reductase</fullName>
        <ecNumber evidence="3">1.3.1.-</ecNumber>
    </submittedName>
</protein>
<dbReference type="GO" id="GO:0009247">
    <property type="term" value="P:glycolipid biosynthetic process"/>
    <property type="evidence" value="ECO:0007669"/>
    <property type="project" value="TreeGrafter"/>
</dbReference>
<dbReference type="RefSeq" id="WP_109339194.1">
    <property type="nucleotide sequence ID" value="NZ_CP029347.1"/>
</dbReference>
<dbReference type="AlphaFoldDB" id="A0A2S2E2S5"/>
<dbReference type="InterPro" id="IPR036291">
    <property type="entry name" value="NAD(P)-bd_dom_sf"/>
</dbReference>
<accession>A0A2S2E2S5</accession>
<reference evidence="3 4" key="1">
    <citation type="submission" date="2018-05" db="EMBL/GenBank/DDBJ databases">
        <title>Salinimonas sp. HMF8227 Genome sequencing and assembly.</title>
        <authorList>
            <person name="Kang H."/>
            <person name="Kang J."/>
            <person name="Cha I."/>
            <person name="Kim H."/>
            <person name="Joh K."/>
        </authorList>
    </citation>
    <scope>NUCLEOTIDE SEQUENCE [LARGE SCALE GENOMIC DNA]</scope>
    <source>
        <strain evidence="3 4">HMF8227</strain>
    </source>
</reference>
<gene>
    <name evidence="3" type="ORF">HMF8227_01073</name>
</gene>
<dbReference type="PANTHER" id="PTHR12286:SF5">
    <property type="entry name" value="SACCHAROPINE DEHYDROGENASE-LIKE OXIDOREDUCTASE"/>
    <property type="match status" value="1"/>
</dbReference>
<dbReference type="Gene3D" id="3.40.50.720">
    <property type="entry name" value="NAD(P)-binding Rossmann-like Domain"/>
    <property type="match status" value="1"/>
</dbReference>
<evidence type="ECO:0000256" key="1">
    <source>
        <dbReference type="ARBA" id="ARBA00010591"/>
    </source>
</evidence>
<dbReference type="EC" id="1.3.1.-" evidence="3"/>
<evidence type="ECO:0000313" key="4">
    <source>
        <dbReference type="Proteomes" id="UP000245728"/>
    </source>
</evidence>
<evidence type="ECO:0000313" key="3">
    <source>
        <dbReference type="EMBL" id="AWL11560.1"/>
    </source>
</evidence>
<dbReference type="PANTHER" id="PTHR12286">
    <property type="entry name" value="SACCHAROPINE DEHYDROGENASE-LIKE OXIDOREDUCTASE"/>
    <property type="match status" value="1"/>
</dbReference>
<dbReference type="Proteomes" id="UP000245728">
    <property type="component" value="Chromosome"/>
</dbReference>
<dbReference type="GO" id="GO:0016491">
    <property type="term" value="F:oxidoreductase activity"/>
    <property type="evidence" value="ECO:0007669"/>
    <property type="project" value="UniProtKB-KW"/>
</dbReference>
<feature type="domain" description="Saccharopine dehydrogenase NADP binding" evidence="2">
    <location>
        <begin position="7"/>
        <end position="134"/>
    </location>
</feature>
<organism evidence="3 4">
    <name type="scientific">Saliniradius amylolyticus</name>
    <dbReference type="NCBI Taxonomy" id="2183582"/>
    <lineage>
        <taxon>Bacteria</taxon>
        <taxon>Pseudomonadati</taxon>
        <taxon>Pseudomonadota</taxon>
        <taxon>Gammaproteobacteria</taxon>
        <taxon>Alteromonadales</taxon>
        <taxon>Alteromonadaceae</taxon>
        <taxon>Saliniradius</taxon>
    </lineage>
</organism>
<dbReference type="EMBL" id="CP029347">
    <property type="protein sequence ID" value="AWL11560.1"/>
    <property type="molecule type" value="Genomic_DNA"/>
</dbReference>
<dbReference type="Pfam" id="PF03435">
    <property type="entry name" value="Sacchrp_dh_NADP"/>
    <property type="match status" value="1"/>
</dbReference>
<dbReference type="KEGG" id="salh:HMF8227_01073"/>
<keyword evidence="3" id="KW-0560">Oxidoreductase</keyword>
<keyword evidence="4" id="KW-1185">Reference proteome</keyword>
<dbReference type="SUPFAM" id="SSF51735">
    <property type="entry name" value="NAD(P)-binding Rossmann-fold domains"/>
    <property type="match status" value="1"/>
</dbReference>
<dbReference type="InterPro" id="IPR005097">
    <property type="entry name" value="Sacchrp_dh_NADP-bd"/>
</dbReference>